<dbReference type="EMBL" id="ASTJ01000030">
    <property type="protein sequence ID" value="EPC01729.1"/>
    <property type="molecule type" value="Genomic_DNA"/>
</dbReference>
<proteinExistence type="predicted"/>
<dbReference type="Proteomes" id="UP000014463">
    <property type="component" value="Unassembled WGS sequence"/>
</dbReference>
<evidence type="ECO:0000313" key="2">
    <source>
        <dbReference type="Proteomes" id="UP000014463"/>
    </source>
</evidence>
<dbReference type="AlphaFoldDB" id="S2L238"/>
<name>S2L238_LITA3</name>
<reference evidence="1 2" key="1">
    <citation type="journal article" date="2013" name="Genome Announc.">
        <title>Draft genome sequence of the moderately halophilic gammaproteobacterium Halomonas anticariensis FP35.</title>
        <authorList>
            <person name="Tahrioui A."/>
            <person name="Quesada E."/>
            <person name="Llamas I."/>
        </authorList>
    </citation>
    <scope>NUCLEOTIDE SEQUENCE [LARGE SCALE GENOMIC DNA]</scope>
    <source>
        <strain evidence="2">DSM 16096 / CECT 5854 / LMG 22089 / FP35</strain>
    </source>
</reference>
<organism evidence="1 2">
    <name type="scientific">Litchfieldella anticariensis (strain DSM 16096 / CECT 5854 / CIP 108499 / LMG 22089 / FP35)</name>
    <name type="common">Halomonas anticariensis</name>
    <dbReference type="NCBI Taxonomy" id="1121939"/>
    <lineage>
        <taxon>Bacteria</taxon>
        <taxon>Pseudomonadati</taxon>
        <taxon>Pseudomonadota</taxon>
        <taxon>Gammaproteobacteria</taxon>
        <taxon>Oceanospirillales</taxon>
        <taxon>Halomonadaceae</taxon>
        <taxon>Litchfieldella</taxon>
    </lineage>
</organism>
<dbReference type="STRING" id="1121939.L861_21110"/>
<keyword evidence="2" id="KW-1185">Reference proteome</keyword>
<gene>
    <name evidence="1" type="ORF">L861_21110</name>
</gene>
<comment type="caution">
    <text evidence="1">The sequence shown here is derived from an EMBL/GenBank/DDBJ whole genome shotgun (WGS) entry which is preliminary data.</text>
</comment>
<dbReference type="PATRIC" id="fig|1121939.11.peg.2814"/>
<sequence length="46" mass="4946">MTVDLVNQPLNVTPARGGAFVAPLAASSFWYWGYWFSAGVPAARSD</sequence>
<evidence type="ECO:0000313" key="1">
    <source>
        <dbReference type="EMBL" id="EPC01729.1"/>
    </source>
</evidence>
<protein>
    <submittedName>
        <fullName evidence="1">Uncharacterized protein</fullName>
    </submittedName>
</protein>
<dbReference type="RefSeq" id="WP_016417324.1">
    <property type="nucleotide sequence ID" value="NZ_KE332391.1"/>
</dbReference>
<accession>S2L238</accession>